<dbReference type="RefSeq" id="WP_034975223.1">
    <property type="nucleotide sequence ID" value="NZ_FOFI01000003.1"/>
</dbReference>
<dbReference type="Proteomes" id="UP000028623">
    <property type="component" value="Unassembled WGS sequence"/>
</dbReference>
<dbReference type="GO" id="GO:0006355">
    <property type="term" value="P:regulation of DNA-templated transcription"/>
    <property type="evidence" value="ECO:0007669"/>
    <property type="project" value="InterPro"/>
</dbReference>
<dbReference type="InterPro" id="IPR016032">
    <property type="entry name" value="Sig_transdc_resp-reg_C-effctor"/>
</dbReference>
<protein>
    <recommendedName>
        <fullName evidence="4">HTH luxR-type domain-containing protein</fullName>
    </recommendedName>
</protein>
<dbReference type="AlphaFoldDB" id="A0A085BHL0"/>
<dbReference type="CDD" id="cd06170">
    <property type="entry name" value="LuxR_C_like"/>
    <property type="match status" value="1"/>
</dbReference>
<evidence type="ECO:0000256" key="3">
    <source>
        <dbReference type="ARBA" id="ARBA00023163"/>
    </source>
</evidence>
<organism evidence="5 6">
    <name type="scientific">Epilithonimonas lactis</name>
    <dbReference type="NCBI Taxonomy" id="421072"/>
    <lineage>
        <taxon>Bacteria</taxon>
        <taxon>Pseudomonadati</taxon>
        <taxon>Bacteroidota</taxon>
        <taxon>Flavobacteriia</taxon>
        <taxon>Flavobacteriales</taxon>
        <taxon>Weeksellaceae</taxon>
        <taxon>Chryseobacterium group</taxon>
        <taxon>Epilithonimonas</taxon>
    </lineage>
</organism>
<name>A0A085BHL0_9FLAO</name>
<keyword evidence="3" id="KW-0804">Transcription</keyword>
<evidence type="ECO:0000259" key="4">
    <source>
        <dbReference type="PROSITE" id="PS50043"/>
    </source>
</evidence>
<dbReference type="Gene3D" id="3.30.450.20">
    <property type="entry name" value="PAS domain"/>
    <property type="match status" value="1"/>
</dbReference>
<evidence type="ECO:0000313" key="5">
    <source>
        <dbReference type="EMBL" id="KFC21955.1"/>
    </source>
</evidence>
<dbReference type="STRING" id="421072.SAMN04488097_2264"/>
<reference evidence="5 6" key="1">
    <citation type="submission" date="2014-07" db="EMBL/GenBank/DDBJ databases">
        <title>Epilithonimonas lactis LMG 22401 Genome.</title>
        <authorList>
            <person name="Pipes S.E."/>
            <person name="Stropko S.J."/>
        </authorList>
    </citation>
    <scope>NUCLEOTIDE SEQUENCE [LARGE SCALE GENOMIC DNA]</scope>
    <source>
        <strain evidence="5 6">LMG 24401</strain>
    </source>
</reference>
<proteinExistence type="predicted"/>
<dbReference type="eggNOG" id="COG2197">
    <property type="taxonomic scope" value="Bacteria"/>
</dbReference>
<sequence length="254" mass="29196">MKENLKNLENLHEVWSVAKPKKFSAYNKIKFDELTNSIMNSGPFYYYIIDFFDMSISNVSDSIYDIHDIEGRKATFDDVLKAMHPEDVDFVVKAEAFLTKFFSNNIHREKLLTYKISYCFRSKLRNGNYGLFNHQALMLTMDEDGGYGKSLNIHTHIDHLSNHNTYKISLIGLNGEPSFMNISLEDNGKNTIEFSKREIDIIRLISNGKSNEQIGQELVISPLTVKKHRSNILEKAECSNTAQLIKNCIQQGIL</sequence>
<dbReference type="OrthoDB" id="965844at2"/>
<dbReference type="SUPFAM" id="SSF46894">
    <property type="entry name" value="C-terminal effector domain of the bipartite response regulators"/>
    <property type="match status" value="1"/>
</dbReference>
<feature type="domain" description="HTH luxR-type" evidence="4">
    <location>
        <begin position="187"/>
        <end position="252"/>
    </location>
</feature>
<comment type="caution">
    <text evidence="5">The sequence shown here is derived from an EMBL/GenBank/DDBJ whole genome shotgun (WGS) entry which is preliminary data.</text>
</comment>
<dbReference type="PANTHER" id="PTHR44688">
    <property type="entry name" value="DNA-BINDING TRANSCRIPTIONAL ACTIVATOR DEVR_DOSR"/>
    <property type="match status" value="1"/>
</dbReference>
<dbReference type="InterPro" id="IPR036388">
    <property type="entry name" value="WH-like_DNA-bd_sf"/>
</dbReference>
<dbReference type="InterPro" id="IPR000792">
    <property type="entry name" value="Tscrpt_reg_LuxR_C"/>
</dbReference>
<dbReference type="PRINTS" id="PR00038">
    <property type="entry name" value="HTHLUXR"/>
</dbReference>
<dbReference type="SMART" id="SM00421">
    <property type="entry name" value="HTH_LUXR"/>
    <property type="match status" value="1"/>
</dbReference>
<dbReference type="Gene3D" id="1.10.10.10">
    <property type="entry name" value="Winged helix-like DNA-binding domain superfamily/Winged helix DNA-binding domain"/>
    <property type="match status" value="1"/>
</dbReference>
<evidence type="ECO:0000256" key="1">
    <source>
        <dbReference type="ARBA" id="ARBA00023015"/>
    </source>
</evidence>
<dbReference type="GO" id="GO:0003677">
    <property type="term" value="F:DNA binding"/>
    <property type="evidence" value="ECO:0007669"/>
    <property type="project" value="UniProtKB-KW"/>
</dbReference>
<evidence type="ECO:0000313" key="6">
    <source>
        <dbReference type="Proteomes" id="UP000028623"/>
    </source>
</evidence>
<dbReference type="PANTHER" id="PTHR44688:SF16">
    <property type="entry name" value="DNA-BINDING TRANSCRIPTIONAL ACTIVATOR DEVR_DOSR"/>
    <property type="match status" value="1"/>
</dbReference>
<keyword evidence="1" id="KW-0805">Transcription regulation</keyword>
<keyword evidence="6" id="KW-1185">Reference proteome</keyword>
<evidence type="ECO:0000256" key="2">
    <source>
        <dbReference type="ARBA" id="ARBA00023125"/>
    </source>
</evidence>
<dbReference type="EMBL" id="JPLY01000003">
    <property type="protein sequence ID" value="KFC21955.1"/>
    <property type="molecule type" value="Genomic_DNA"/>
</dbReference>
<dbReference type="PROSITE" id="PS50043">
    <property type="entry name" value="HTH_LUXR_2"/>
    <property type="match status" value="1"/>
</dbReference>
<gene>
    <name evidence="5" type="ORF">IO89_08260</name>
</gene>
<accession>A0A085BHL0</accession>
<dbReference type="PROSITE" id="PS00622">
    <property type="entry name" value="HTH_LUXR_1"/>
    <property type="match status" value="1"/>
</dbReference>
<dbReference type="Pfam" id="PF00196">
    <property type="entry name" value="GerE"/>
    <property type="match status" value="1"/>
</dbReference>
<keyword evidence="2" id="KW-0238">DNA-binding</keyword>